<evidence type="ECO:0000313" key="15">
    <source>
        <dbReference type="EMBL" id="NDO40649.1"/>
    </source>
</evidence>
<dbReference type="Gene3D" id="3.40.225.10">
    <property type="entry name" value="Class II aldolase/adducin N-terminal domain"/>
    <property type="match status" value="1"/>
</dbReference>
<evidence type="ECO:0000256" key="3">
    <source>
        <dbReference type="ARBA" id="ARBA00010037"/>
    </source>
</evidence>
<dbReference type="InterPro" id="IPR036409">
    <property type="entry name" value="Aldolase_II/adducin_N_sf"/>
</dbReference>
<dbReference type="GO" id="GO:0008742">
    <property type="term" value="F:L-ribulose-phosphate 4-epimerase activity"/>
    <property type="evidence" value="ECO:0007669"/>
    <property type="project" value="UniProtKB-EC"/>
</dbReference>
<keyword evidence="7" id="KW-0054">Arabinose catabolism</keyword>
<comment type="function">
    <text evidence="11">Involved in the degradation of L-arabinose. Catalyzes the interconversion of L-ribulose 5-phosphate (LRu5P) and D-xylulose 5-phosphate (D-Xu5P) via a retroaldol/aldol mechanism (carbon-carbon bond cleavage analogous to a class II aldolase reaction).</text>
</comment>
<evidence type="ECO:0000256" key="4">
    <source>
        <dbReference type="ARBA" id="ARBA00013186"/>
    </source>
</evidence>
<keyword evidence="6" id="KW-0862">Zinc</keyword>
<keyword evidence="8" id="KW-0413">Isomerase</keyword>
<evidence type="ECO:0000256" key="6">
    <source>
        <dbReference type="ARBA" id="ARBA00022833"/>
    </source>
</evidence>
<dbReference type="EMBL" id="VIQT01000022">
    <property type="protein sequence ID" value="NDO40649.1"/>
    <property type="molecule type" value="Genomic_DNA"/>
</dbReference>
<dbReference type="AlphaFoldDB" id="A0A845SU96"/>
<dbReference type="NCBIfam" id="NF006047">
    <property type="entry name" value="PRK08193.1"/>
    <property type="match status" value="1"/>
</dbReference>
<dbReference type="GO" id="GO:0016832">
    <property type="term" value="F:aldehyde-lyase activity"/>
    <property type="evidence" value="ECO:0007669"/>
    <property type="project" value="TreeGrafter"/>
</dbReference>
<evidence type="ECO:0000256" key="9">
    <source>
        <dbReference type="ARBA" id="ARBA00023277"/>
    </source>
</evidence>
<dbReference type="InterPro" id="IPR050197">
    <property type="entry name" value="Aldolase_class_II_sugar_metab"/>
</dbReference>
<dbReference type="InterPro" id="IPR001303">
    <property type="entry name" value="Aldolase_II/adducin_N"/>
</dbReference>
<keyword evidence="5" id="KW-0479">Metal-binding</keyword>
<evidence type="ECO:0000259" key="14">
    <source>
        <dbReference type="SMART" id="SM01007"/>
    </source>
</evidence>
<evidence type="ECO:0000256" key="2">
    <source>
        <dbReference type="ARBA" id="ARBA00001947"/>
    </source>
</evidence>
<dbReference type="SMART" id="SM01007">
    <property type="entry name" value="Aldolase_II"/>
    <property type="match status" value="1"/>
</dbReference>
<dbReference type="OrthoDB" id="9786287at2"/>
<comment type="caution">
    <text evidence="15">The sequence shown here is derived from an EMBL/GenBank/DDBJ whole genome shotgun (WGS) entry which is preliminary data.</text>
</comment>
<comment type="similarity">
    <text evidence="3">Belongs to the aldolase class II family. AraD/FucA subfamily.</text>
</comment>
<evidence type="ECO:0000256" key="12">
    <source>
        <dbReference type="ARBA" id="ARBA00060520"/>
    </source>
</evidence>
<comment type="catalytic activity">
    <reaction evidence="1">
        <text>L-ribulose 5-phosphate = D-xylulose 5-phosphate</text>
        <dbReference type="Rhea" id="RHEA:22368"/>
        <dbReference type="ChEBI" id="CHEBI:57737"/>
        <dbReference type="ChEBI" id="CHEBI:58226"/>
        <dbReference type="EC" id="5.1.3.4"/>
    </reaction>
</comment>
<evidence type="ECO:0000256" key="13">
    <source>
        <dbReference type="ARBA" id="ARBA00074961"/>
    </source>
</evidence>
<dbReference type="EC" id="5.1.3.4" evidence="4"/>
<dbReference type="PANTHER" id="PTHR22789">
    <property type="entry name" value="FUCULOSE PHOSPHATE ALDOLASE"/>
    <property type="match status" value="1"/>
</dbReference>
<comment type="pathway">
    <text evidence="12">Carbohydrate degradation; L-arabinose degradation via L-ribulose; D-xylulose 5-phosphate from L-arabinose (bacterial route): step 3/3.</text>
</comment>
<reference evidence="15 16" key="1">
    <citation type="submission" date="2019-06" db="EMBL/GenBank/DDBJ databases">
        <title>Draft genome sequences of 15 bacterial species constituting the stable defined intestinal microbiota of the GM15 gnotobiotic mouse model.</title>
        <authorList>
            <person name="Elie C."/>
            <person name="Mathieu A."/>
            <person name="Saliou A."/>
            <person name="Darnaud M."/>
            <person name="Leulier F."/>
            <person name="Tamellini A."/>
        </authorList>
    </citation>
    <scope>NUCLEOTIDE SEQUENCE [LARGE SCALE GENOMIC DNA]</scope>
    <source>
        <strain evidence="15 16">JM4-15</strain>
    </source>
</reference>
<evidence type="ECO:0000256" key="10">
    <source>
        <dbReference type="ARBA" id="ARBA00032206"/>
    </source>
</evidence>
<evidence type="ECO:0000256" key="1">
    <source>
        <dbReference type="ARBA" id="ARBA00001726"/>
    </source>
</evidence>
<comment type="cofactor">
    <cofactor evidence="2">
        <name>Zn(2+)</name>
        <dbReference type="ChEBI" id="CHEBI:29105"/>
    </cofactor>
</comment>
<dbReference type="GO" id="GO:0046872">
    <property type="term" value="F:metal ion binding"/>
    <property type="evidence" value="ECO:0007669"/>
    <property type="project" value="UniProtKB-KW"/>
</dbReference>
<protein>
    <recommendedName>
        <fullName evidence="13">L-ribulose-5-phosphate 4-epimerase</fullName>
        <ecNumber evidence="4">5.1.3.4</ecNumber>
    </recommendedName>
    <alternativeName>
        <fullName evidence="10">Phosphoribulose isomerase</fullName>
    </alternativeName>
</protein>
<dbReference type="SUPFAM" id="SSF53639">
    <property type="entry name" value="AraD/HMP-PK domain-like"/>
    <property type="match status" value="1"/>
</dbReference>
<accession>A0A845SU96</accession>
<evidence type="ECO:0000256" key="11">
    <source>
        <dbReference type="ARBA" id="ARBA00053542"/>
    </source>
</evidence>
<keyword evidence="9" id="KW-0119">Carbohydrate metabolism</keyword>
<evidence type="ECO:0000313" key="16">
    <source>
        <dbReference type="Proteomes" id="UP000462501"/>
    </source>
</evidence>
<dbReference type="GO" id="GO:0005829">
    <property type="term" value="C:cytosol"/>
    <property type="evidence" value="ECO:0007669"/>
    <property type="project" value="TreeGrafter"/>
</dbReference>
<name>A0A845SU96_9FIRM</name>
<evidence type="ECO:0000256" key="7">
    <source>
        <dbReference type="ARBA" id="ARBA00022935"/>
    </source>
</evidence>
<evidence type="ECO:0000256" key="5">
    <source>
        <dbReference type="ARBA" id="ARBA00022723"/>
    </source>
</evidence>
<proteinExistence type="inferred from homology"/>
<dbReference type="FunFam" id="3.40.225.10:FF:000001">
    <property type="entry name" value="L-ribulose-5-phosphate 4-epimerase UlaF"/>
    <property type="match status" value="1"/>
</dbReference>
<gene>
    <name evidence="15" type="ORF">FMM72_15740</name>
</gene>
<feature type="domain" description="Class II aldolase/adducin N-terminal" evidence="14">
    <location>
        <begin position="8"/>
        <end position="198"/>
    </location>
</feature>
<organism evidence="15 16">
    <name type="scientific">Anaerotruncus colihominis</name>
    <dbReference type="NCBI Taxonomy" id="169435"/>
    <lineage>
        <taxon>Bacteria</taxon>
        <taxon>Bacillati</taxon>
        <taxon>Bacillota</taxon>
        <taxon>Clostridia</taxon>
        <taxon>Eubacteriales</taxon>
        <taxon>Oscillospiraceae</taxon>
        <taxon>Anaerotruncus</taxon>
    </lineage>
</organism>
<sequence>MMLEALKERVCRANLQLVAHGLVVLTWGNVSALSEDGKYIVIKPSGVSYDVMKPEHMVVTDRDGNMVEGDLRPSTDLPTHVEIYRSFPGVGGVVHTHSRHATALAQAELDLPCYGTTHADYFFGAVPCTRHLTQEEITEAYEINTGKVIAETFRGRNIDPAAVPAVLVRKHGPFAWGPTPEKAVENALVLDECARMALITRQFDPGVASAPQEILDKHYYRKHGAGAYYGQK</sequence>
<evidence type="ECO:0000256" key="8">
    <source>
        <dbReference type="ARBA" id="ARBA00023235"/>
    </source>
</evidence>
<dbReference type="Proteomes" id="UP000462501">
    <property type="component" value="Unassembled WGS sequence"/>
</dbReference>
<dbReference type="Pfam" id="PF00596">
    <property type="entry name" value="Aldolase_II"/>
    <property type="match status" value="1"/>
</dbReference>
<dbReference type="GO" id="GO:0019568">
    <property type="term" value="P:arabinose catabolic process"/>
    <property type="evidence" value="ECO:0007669"/>
    <property type="project" value="UniProtKB-KW"/>
</dbReference>
<dbReference type="PANTHER" id="PTHR22789:SF8">
    <property type="entry name" value="L-RIBULOSE-5-PHOSPHATE 4-EPIMERASE SGBE"/>
    <property type="match status" value="1"/>
</dbReference>